<evidence type="ECO:0000313" key="2">
    <source>
        <dbReference type="Proteomes" id="UP000007148"/>
    </source>
</evidence>
<name>G4U054_SERID</name>
<dbReference type="HOGENOM" id="CLU_1797211_0_0_1"/>
<sequence>MIFVLPYAPPSNTNPWTAKSPDWHSTTVLSVLDISRATSPSDHIGALSFIKDVSSACRNPHIRSRRQNVPLGWAENCGHQLFLPLPDAITKGKTCWEAVKGAEIDSMALVTPAVSDNRHDRLPKYSPGVIYFQLCSIKEAPFRM</sequence>
<proteinExistence type="predicted"/>
<accession>G4U054</accession>
<reference evidence="1 2" key="1">
    <citation type="journal article" date="2011" name="PLoS Pathog.">
        <title>Endophytic Life Strategies Decoded by Genome and Transcriptome Analyses of the Mutualistic Root Symbiont Piriformospora indica.</title>
        <authorList>
            <person name="Zuccaro A."/>
            <person name="Lahrmann U."/>
            <person name="Guldener U."/>
            <person name="Langen G."/>
            <person name="Pfiffi S."/>
            <person name="Biedenkopf D."/>
            <person name="Wong P."/>
            <person name="Samans B."/>
            <person name="Grimm C."/>
            <person name="Basiewicz M."/>
            <person name="Murat C."/>
            <person name="Martin F."/>
            <person name="Kogel K.H."/>
        </authorList>
    </citation>
    <scope>NUCLEOTIDE SEQUENCE [LARGE SCALE GENOMIC DNA]</scope>
    <source>
        <strain evidence="1 2">DSM 11827</strain>
    </source>
</reference>
<dbReference type="Proteomes" id="UP000007148">
    <property type="component" value="Unassembled WGS sequence"/>
</dbReference>
<keyword evidence="2" id="KW-1185">Reference proteome</keyword>
<protein>
    <submittedName>
        <fullName evidence="1">Uncharacterized protein</fullName>
    </submittedName>
</protein>
<evidence type="ECO:0000313" key="1">
    <source>
        <dbReference type="EMBL" id="CCA76947.1"/>
    </source>
</evidence>
<organism evidence="1 2">
    <name type="scientific">Serendipita indica (strain DSM 11827)</name>
    <name type="common">Root endophyte fungus</name>
    <name type="synonym">Piriformospora indica</name>
    <dbReference type="NCBI Taxonomy" id="1109443"/>
    <lineage>
        <taxon>Eukaryota</taxon>
        <taxon>Fungi</taxon>
        <taxon>Dikarya</taxon>
        <taxon>Basidiomycota</taxon>
        <taxon>Agaricomycotina</taxon>
        <taxon>Agaricomycetes</taxon>
        <taxon>Sebacinales</taxon>
        <taxon>Serendipitaceae</taxon>
        <taxon>Serendipita</taxon>
    </lineage>
</organism>
<comment type="caution">
    <text evidence="1">The sequence shown here is derived from an EMBL/GenBank/DDBJ whole genome shotgun (WGS) entry which is preliminary data.</text>
</comment>
<dbReference type="AlphaFoldDB" id="G4U054"/>
<dbReference type="EMBL" id="CAFZ01001132">
    <property type="protein sequence ID" value="CCA76947.1"/>
    <property type="molecule type" value="Genomic_DNA"/>
</dbReference>
<dbReference type="InParanoid" id="G4U054"/>
<gene>
    <name evidence="1" type="ORF">PIIN_10930</name>
</gene>